<evidence type="ECO:0000313" key="6">
    <source>
        <dbReference type="EMBL" id="WPB86417.1"/>
    </source>
</evidence>
<dbReference type="InterPro" id="IPR014818">
    <property type="entry name" value="Phage/plasmid_primase_P4_C"/>
</dbReference>
<dbReference type="NCBIfam" id="TIGR01613">
    <property type="entry name" value="primase_Cterm"/>
    <property type="match status" value="1"/>
</dbReference>
<evidence type="ECO:0000256" key="3">
    <source>
        <dbReference type="ARBA" id="ARBA00022840"/>
    </source>
</evidence>
<dbReference type="InterPro" id="IPR045455">
    <property type="entry name" value="NrS-1_pol-like_helicase"/>
</dbReference>
<dbReference type="InterPro" id="IPR006500">
    <property type="entry name" value="Helicase_put_C_phage/plasmid"/>
</dbReference>
<evidence type="ECO:0000259" key="5">
    <source>
        <dbReference type="PROSITE" id="PS51206"/>
    </source>
</evidence>
<keyword evidence="7" id="KW-1185">Reference proteome</keyword>
<feature type="domain" description="SF3 helicase" evidence="5">
    <location>
        <begin position="195"/>
        <end position="354"/>
    </location>
</feature>
<dbReference type="InterPro" id="IPR051620">
    <property type="entry name" value="ORF904-like_C"/>
</dbReference>
<keyword evidence="3" id="KW-0067">ATP-binding</keyword>
<dbReference type="Pfam" id="PF08706">
    <property type="entry name" value="D5_N"/>
    <property type="match status" value="1"/>
</dbReference>
<reference evidence="6 7" key="1">
    <citation type="submission" date="2023-11" db="EMBL/GenBank/DDBJ databases">
        <title>Arctic aerobic anoxygenic photoheterotroph Sediminicoccus rosea KRV36 adapts its photosynthesis to long days of polar summer.</title>
        <authorList>
            <person name="Tomasch J."/>
            <person name="Kopejtka K."/>
            <person name="Bily T."/>
            <person name="Gardiner A.T."/>
            <person name="Gardian Z."/>
            <person name="Shivaramu S."/>
            <person name="Koblizek M."/>
            <person name="Engelhardt F."/>
            <person name="Kaftan D."/>
        </authorList>
    </citation>
    <scope>NUCLEOTIDE SEQUENCE [LARGE SCALE GENOMIC DNA]</scope>
    <source>
        <strain evidence="6 7">R-30</strain>
    </source>
</reference>
<dbReference type="SMART" id="SM00885">
    <property type="entry name" value="D5_N"/>
    <property type="match status" value="1"/>
</dbReference>
<evidence type="ECO:0000256" key="2">
    <source>
        <dbReference type="ARBA" id="ARBA00022801"/>
    </source>
</evidence>
<dbReference type="Pfam" id="PF19263">
    <property type="entry name" value="DUF5906"/>
    <property type="match status" value="1"/>
</dbReference>
<accession>A0ABZ0PL97</accession>
<evidence type="ECO:0000256" key="1">
    <source>
        <dbReference type="ARBA" id="ARBA00022741"/>
    </source>
</evidence>
<evidence type="ECO:0000313" key="7">
    <source>
        <dbReference type="Proteomes" id="UP001305521"/>
    </source>
</evidence>
<gene>
    <name evidence="6" type="ORF">R9Z33_05965</name>
</gene>
<feature type="compositionally biased region" description="Basic and acidic residues" evidence="4">
    <location>
        <begin position="1"/>
        <end position="12"/>
    </location>
</feature>
<dbReference type="PANTHER" id="PTHR35372">
    <property type="entry name" value="ATP BINDING PROTEIN-RELATED"/>
    <property type="match status" value="1"/>
</dbReference>
<dbReference type="SUPFAM" id="SSF52540">
    <property type="entry name" value="P-loop containing nucleoside triphosphate hydrolases"/>
    <property type="match status" value="1"/>
</dbReference>
<sequence length="473" mass="52189">MSDRDEAERIFREAGAQEEWFTPSGAKPEPPAEGEPPEHSDDALALAFSDRHAGQLLHVPEWGAWLRWDGCRWAFDKTLAVYDLARLICREAAIAAEEGGRRDEQAAAAKLASAQKVSAVERLARADRRHARPADAFDADPWALNTPGGVVDLRTGGMRQHGTADLFTKVTAVAPGGDCPRWRRFLNEIMQGDAEAIAYAQRWCGYALTGSTREHAFLFLYGPGGNGKSVLLNTLAHVMGDYATTADMELFTVGGGNSHPTGLADLRGARLVLAQETEQGRALAEAKIKAMTGGDRIKARFMRQDFFEFQPVFKLVMTGNHRPVIRNPDEAMRRRLHLLPLTYKPPAPDRDLAEALQREAPGILAWAIEGCMAWQSERLGSCPTMLEATAEYFAEQDLIAQWLAERCEAVRHGEAPSSALFRDWQAYAKDRGEEAGTSKTFSAALERHHAKKRKPSGVVFLGLRLRPSDTGVF</sequence>
<dbReference type="EMBL" id="CP137852">
    <property type="protein sequence ID" value="WPB86417.1"/>
    <property type="molecule type" value="Genomic_DNA"/>
</dbReference>
<dbReference type="PROSITE" id="PS51206">
    <property type="entry name" value="SF3_HELICASE_1"/>
    <property type="match status" value="1"/>
</dbReference>
<organism evidence="6 7">
    <name type="scientific">Sediminicoccus rosea</name>
    <dbReference type="NCBI Taxonomy" id="1225128"/>
    <lineage>
        <taxon>Bacteria</taxon>
        <taxon>Pseudomonadati</taxon>
        <taxon>Pseudomonadota</taxon>
        <taxon>Alphaproteobacteria</taxon>
        <taxon>Acetobacterales</taxon>
        <taxon>Roseomonadaceae</taxon>
        <taxon>Sediminicoccus</taxon>
    </lineage>
</organism>
<dbReference type="InterPro" id="IPR027417">
    <property type="entry name" value="P-loop_NTPase"/>
</dbReference>
<evidence type="ECO:0000256" key="4">
    <source>
        <dbReference type="SAM" id="MobiDB-lite"/>
    </source>
</evidence>
<keyword evidence="2" id="KW-0378">Hydrolase</keyword>
<dbReference type="PANTHER" id="PTHR35372:SF2">
    <property type="entry name" value="SF3 HELICASE DOMAIN-CONTAINING PROTEIN"/>
    <property type="match status" value="1"/>
</dbReference>
<protein>
    <submittedName>
        <fullName evidence="6">Phage/plasmid primase, P4 family</fullName>
    </submittedName>
</protein>
<dbReference type="Proteomes" id="UP001305521">
    <property type="component" value="Chromosome"/>
</dbReference>
<dbReference type="Gene3D" id="3.40.50.300">
    <property type="entry name" value="P-loop containing nucleotide triphosphate hydrolases"/>
    <property type="match status" value="1"/>
</dbReference>
<feature type="region of interest" description="Disordered" evidence="4">
    <location>
        <begin position="1"/>
        <end position="40"/>
    </location>
</feature>
<proteinExistence type="predicted"/>
<keyword evidence="1" id="KW-0547">Nucleotide-binding</keyword>
<dbReference type="InterPro" id="IPR014015">
    <property type="entry name" value="Helicase_SF3_DNA-vir"/>
</dbReference>
<dbReference type="RefSeq" id="WP_318650389.1">
    <property type="nucleotide sequence ID" value="NZ_CP137852.1"/>
</dbReference>
<name>A0ABZ0PL97_9PROT</name>